<comment type="caution">
    <text evidence="2">The sequence shown here is derived from an EMBL/GenBank/DDBJ whole genome shotgun (WGS) entry which is preliminary data.</text>
</comment>
<name>A0AB34IWW6_PRYPA</name>
<dbReference type="EMBL" id="JBGBPQ010000017">
    <property type="protein sequence ID" value="KAL1507604.1"/>
    <property type="molecule type" value="Genomic_DNA"/>
</dbReference>
<protein>
    <submittedName>
        <fullName evidence="2">Uncharacterized protein</fullName>
    </submittedName>
</protein>
<feature type="region of interest" description="Disordered" evidence="1">
    <location>
        <begin position="200"/>
        <end position="219"/>
    </location>
</feature>
<feature type="region of interest" description="Disordered" evidence="1">
    <location>
        <begin position="1"/>
        <end position="50"/>
    </location>
</feature>
<dbReference type="Proteomes" id="UP001515480">
    <property type="component" value="Unassembled WGS sequence"/>
</dbReference>
<reference evidence="2 3" key="1">
    <citation type="journal article" date="2024" name="Science">
        <title>Giant polyketide synthase enzymes in the biosynthesis of giant marine polyether toxins.</title>
        <authorList>
            <person name="Fallon T.R."/>
            <person name="Shende V.V."/>
            <person name="Wierzbicki I.H."/>
            <person name="Pendleton A.L."/>
            <person name="Watervoot N.F."/>
            <person name="Auber R.P."/>
            <person name="Gonzalez D.J."/>
            <person name="Wisecaver J.H."/>
            <person name="Moore B.S."/>
        </authorList>
    </citation>
    <scope>NUCLEOTIDE SEQUENCE [LARGE SCALE GENOMIC DNA]</scope>
    <source>
        <strain evidence="2 3">12B1</strain>
    </source>
</reference>
<accession>A0AB34IWW6</accession>
<feature type="compositionally biased region" description="Polar residues" evidence="1">
    <location>
        <begin position="141"/>
        <end position="150"/>
    </location>
</feature>
<gene>
    <name evidence="2" type="ORF">AB1Y20_007223</name>
</gene>
<proteinExistence type="predicted"/>
<feature type="region of interest" description="Disordered" evidence="1">
    <location>
        <begin position="304"/>
        <end position="323"/>
    </location>
</feature>
<evidence type="ECO:0000313" key="3">
    <source>
        <dbReference type="Proteomes" id="UP001515480"/>
    </source>
</evidence>
<keyword evidence="3" id="KW-1185">Reference proteome</keyword>
<evidence type="ECO:0000256" key="1">
    <source>
        <dbReference type="SAM" id="MobiDB-lite"/>
    </source>
</evidence>
<sequence length="353" mass="38670">MSTPRPPPVSTTAPHGPRAQSAPPRRGLRDSPGSPKKDKKDVPAWAQSPFSKQITRNQALIGKLLEDNTLVRVLRGANATVDAYDANYHSQSHYPNTMGHVRHFGNVVGRIELHKAGTRAAAAGTRPSNWFPTAPPKDNLTRPSSASSGVSFEKQITRKQDVNGKLLEDNTMSLFLFGRAGKGPEYYDKAYDSLTKPVKVSHRPRPGSGHHNFNKQVGRLPFGRDGSRSAADGHAASFWEPGMSYRPEGKNNGKAPSFEKNNGRGPLHLSGMRGAPPPPREAATYSGETRPQSAIAILRSVAENGPSSFGSKRQARARADRPISEPARHIYTLSWDKSQTREQWTAQPLRIER</sequence>
<dbReference type="AlphaFoldDB" id="A0AB34IWW6"/>
<feature type="region of interest" description="Disordered" evidence="1">
    <location>
        <begin position="241"/>
        <end position="287"/>
    </location>
</feature>
<feature type="region of interest" description="Disordered" evidence="1">
    <location>
        <begin position="119"/>
        <end position="153"/>
    </location>
</feature>
<evidence type="ECO:0000313" key="2">
    <source>
        <dbReference type="EMBL" id="KAL1507604.1"/>
    </source>
</evidence>
<organism evidence="2 3">
    <name type="scientific">Prymnesium parvum</name>
    <name type="common">Toxic golden alga</name>
    <dbReference type="NCBI Taxonomy" id="97485"/>
    <lineage>
        <taxon>Eukaryota</taxon>
        <taxon>Haptista</taxon>
        <taxon>Haptophyta</taxon>
        <taxon>Prymnesiophyceae</taxon>
        <taxon>Prymnesiales</taxon>
        <taxon>Prymnesiaceae</taxon>
        <taxon>Prymnesium</taxon>
    </lineage>
</organism>